<feature type="transmembrane region" description="Helical" evidence="11">
    <location>
        <begin position="406"/>
        <end position="426"/>
    </location>
</feature>
<keyword evidence="6 9" id="KW-0067">ATP-binding</keyword>
<evidence type="ECO:0000256" key="9">
    <source>
        <dbReference type="PROSITE-ProRule" id="PRU10141"/>
    </source>
</evidence>
<dbReference type="GO" id="GO:0004674">
    <property type="term" value="F:protein serine/threonine kinase activity"/>
    <property type="evidence" value="ECO:0007669"/>
    <property type="project" value="UniProtKB-KW"/>
</dbReference>
<evidence type="ECO:0000256" key="10">
    <source>
        <dbReference type="SAM" id="MobiDB-lite"/>
    </source>
</evidence>
<evidence type="ECO:0000313" key="13">
    <source>
        <dbReference type="EMBL" id="MCF2526992.1"/>
    </source>
</evidence>
<evidence type="ECO:0000256" key="3">
    <source>
        <dbReference type="ARBA" id="ARBA00022679"/>
    </source>
</evidence>
<dbReference type="Gene3D" id="3.30.200.20">
    <property type="entry name" value="Phosphorylase Kinase, domain 1"/>
    <property type="match status" value="1"/>
</dbReference>
<dbReference type="FunFam" id="1.10.510.10:FF:000021">
    <property type="entry name" value="Serine/threonine protein kinase"/>
    <property type="match status" value="1"/>
</dbReference>
<dbReference type="InterPro" id="IPR008271">
    <property type="entry name" value="Ser/Thr_kinase_AS"/>
</dbReference>
<keyword evidence="11" id="KW-0472">Membrane</keyword>
<name>A0AA41PYV6_9ACTN</name>
<feature type="domain" description="Protein kinase" evidence="12">
    <location>
        <begin position="8"/>
        <end position="276"/>
    </location>
</feature>
<evidence type="ECO:0000256" key="4">
    <source>
        <dbReference type="ARBA" id="ARBA00022741"/>
    </source>
</evidence>
<feature type="compositionally biased region" description="Pro residues" evidence="10">
    <location>
        <begin position="307"/>
        <end position="323"/>
    </location>
</feature>
<dbReference type="InterPro" id="IPR011009">
    <property type="entry name" value="Kinase-like_dom_sf"/>
</dbReference>
<dbReference type="EC" id="2.7.11.1" evidence="1"/>
<keyword evidence="14" id="KW-1185">Reference proteome</keyword>
<sequence length="532" mass="56299">MRVLAGRYELQEVVGRGGMGEVWKGVDRELGRTVAVKVLPVELTRQDEFRQRFRREARTTAALSHHGVATLHDVGEDVDGADTVPFLVMEYIDGRTLAETLHAGPLPVARAVSIARDVADTLVHSHGLGLIHRDIKPSNIMVTTAGTVKVLDFGIAKALAATTTRLTATGLMVGTPAYLSPEQIDGDDVDARTDIYSLGCLLYELLTGRPPFTGDSPFAVMNQHLTKTPPPPSARRADVPDQVDALTLFALAKSPDQRYPDAAAFRSALESAQQALTTRIPAPPDVHAQPTAVTGRPPREQLGAAAAPPPLPSPSVSPNPGPGPSSGSGSGLVAPPTPDPYAEATPLPGPRRGAVGTEPAGAPPPGSRWAVRFRATEAGAVAVVGWVTLVISTVCVALLQRPFPAFVVLAGLATLLLSLIALFWSARLSASMSWALVVALNYAATGAPTWVHALPFVCLLPFAVSGFVRRRWEPALTPALLWLAYGAAWWAQTDVDQFTREVVFTCSVPVVVVIAALRGLADRITGKHPASD</sequence>
<dbReference type="GO" id="GO:0045717">
    <property type="term" value="P:negative regulation of fatty acid biosynthetic process"/>
    <property type="evidence" value="ECO:0007669"/>
    <property type="project" value="UniProtKB-ARBA"/>
</dbReference>
<dbReference type="PANTHER" id="PTHR43289:SF6">
    <property type="entry name" value="SERINE_THREONINE-PROTEIN KINASE NEKL-3"/>
    <property type="match status" value="1"/>
</dbReference>
<dbReference type="InterPro" id="IPR000719">
    <property type="entry name" value="Prot_kinase_dom"/>
</dbReference>
<feature type="transmembrane region" description="Helical" evidence="11">
    <location>
        <begin position="378"/>
        <end position="399"/>
    </location>
</feature>
<evidence type="ECO:0000256" key="1">
    <source>
        <dbReference type="ARBA" id="ARBA00012513"/>
    </source>
</evidence>
<dbReference type="PROSITE" id="PS00108">
    <property type="entry name" value="PROTEIN_KINASE_ST"/>
    <property type="match status" value="1"/>
</dbReference>
<keyword evidence="5 13" id="KW-0418">Kinase</keyword>
<dbReference type="PANTHER" id="PTHR43289">
    <property type="entry name" value="MITOGEN-ACTIVATED PROTEIN KINASE KINASE KINASE 20-RELATED"/>
    <property type="match status" value="1"/>
</dbReference>
<dbReference type="PROSITE" id="PS50011">
    <property type="entry name" value="PROTEIN_KINASE_DOM"/>
    <property type="match status" value="1"/>
</dbReference>
<keyword evidence="3" id="KW-0808">Transferase</keyword>
<dbReference type="FunFam" id="3.30.200.20:FF:000035">
    <property type="entry name" value="Serine/threonine protein kinase Stk1"/>
    <property type="match status" value="1"/>
</dbReference>
<feature type="transmembrane region" description="Helical" evidence="11">
    <location>
        <begin position="432"/>
        <end position="460"/>
    </location>
</feature>
<accession>A0AA41PYV6</accession>
<evidence type="ECO:0000313" key="14">
    <source>
        <dbReference type="Proteomes" id="UP001165378"/>
    </source>
</evidence>
<dbReference type="Proteomes" id="UP001165378">
    <property type="component" value="Unassembled WGS sequence"/>
</dbReference>
<evidence type="ECO:0000256" key="6">
    <source>
        <dbReference type="ARBA" id="ARBA00022840"/>
    </source>
</evidence>
<dbReference type="SMART" id="SM00220">
    <property type="entry name" value="S_TKc"/>
    <property type="match status" value="1"/>
</dbReference>
<organism evidence="13 14">
    <name type="scientific">Yinghuangia soli</name>
    <dbReference type="NCBI Taxonomy" id="2908204"/>
    <lineage>
        <taxon>Bacteria</taxon>
        <taxon>Bacillati</taxon>
        <taxon>Actinomycetota</taxon>
        <taxon>Actinomycetes</taxon>
        <taxon>Kitasatosporales</taxon>
        <taxon>Streptomycetaceae</taxon>
        <taxon>Yinghuangia</taxon>
    </lineage>
</organism>
<comment type="catalytic activity">
    <reaction evidence="7">
        <text>L-threonyl-[protein] + ATP = O-phospho-L-threonyl-[protein] + ADP + H(+)</text>
        <dbReference type="Rhea" id="RHEA:46608"/>
        <dbReference type="Rhea" id="RHEA-COMP:11060"/>
        <dbReference type="Rhea" id="RHEA-COMP:11605"/>
        <dbReference type="ChEBI" id="CHEBI:15378"/>
        <dbReference type="ChEBI" id="CHEBI:30013"/>
        <dbReference type="ChEBI" id="CHEBI:30616"/>
        <dbReference type="ChEBI" id="CHEBI:61977"/>
        <dbReference type="ChEBI" id="CHEBI:456216"/>
        <dbReference type="EC" id="2.7.11.1"/>
    </reaction>
</comment>
<feature type="region of interest" description="Disordered" evidence="10">
    <location>
        <begin position="278"/>
        <end position="366"/>
    </location>
</feature>
<feature type="transmembrane region" description="Helical" evidence="11">
    <location>
        <begin position="502"/>
        <end position="521"/>
    </location>
</feature>
<feature type="transmembrane region" description="Helical" evidence="11">
    <location>
        <begin position="472"/>
        <end position="490"/>
    </location>
</feature>
<evidence type="ECO:0000256" key="8">
    <source>
        <dbReference type="ARBA" id="ARBA00048679"/>
    </source>
</evidence>
<dbReference type="CDD" id="cd14014">
    <property type="entry name" value="STKc_PknB_like"/>
    <property type="match status" value="1"/>
</dbReference>
<dbReference type="SUPFAM" id="SSF56112">
    <property type="entry name" value="Protein kinase-like (PK-like)"/>
    <property type="match status" value="1"/>
</dbReference>
<dbReference type="Gene3D" id="1.10.510.10">
    <property type="entry name" value="Transferase(Phosphotransferase) domain 1"/>
    <property type="match status" value="1"/>
</dbReference>
<comment type="caution">
    <text evidence="13">The sequence shown here is derived from an EMBL/GenBank/DDBJ whole genome shotgun (WGS) entry which is preliminary data.</text>
</comment>
<evidence type="ECO:0000259" key="12">
    <source>
        <dbReference type="PROSITE" id="PS50011"/>
    </source>
</evidence>
<keyword evidence="11" id="KW-1133">Transmembrane helix</keyword>
<feature type="binding site" evidence="9">
    <location>
        <position position="37"/>
    </location>
    <ligand>
        <name>ATP</name>
        <dbReference type="ChEBI" id="CHEBI:30616"/>
    </ligand>
</feature>
<proteinExistence type="predicted"/>
<protein>
    <recommendedName>
        <fullName evidence="1">non-specific serine/threonine protein kinase</fullName>
        <ecNumber evidence="1">2.7.11.1</ecNumber>
    </recommendedName>
</protein>
<keyword evidence="4 9" id="KW-0547">Nucleotide-binding</keyword>
<evidence type="ECO:0000256" key="5">
    <source>
        <dbReference type="ARBA" id="ARBA00022777"/>
    </source>
</evidence>
<reference evidence="13" key="1">
    <citation type="submission" date="2022-01" db="EMBL/GenBank/DDBJ databases">
        <title>Genome-Based Taxonomic Classification of the Phylum Actinobacteria.</title>
        <authorList>
            <person name="Gao Y."/>
        </authorList>
    </citation>
    <scope>NUCLEOTIDE SEQUENCE</scope>
    <source>
        <strain evidence="13">KLBMP 8922</strain>
    </source>
</reference>
<gene>
    <name evidence="13" type="ORF">LZ495_07145</name>
</gene>
<dbReference type="PROSITE" id="PS00107">
    <property type="entry name" value="PROTEIN_KINASE_ATP"/>
    <property type="match status" value="1"/>
</dbReference>
<dbReference type="Pfam" id="PF00069">
    <property type="entry name" value="Pkinase"/>
    <property type="match status" value="1"/>
</dbReference>
<comment type="catalytic activity">
    <reaction evidence="8">
        <text>L-seryl-[protein] + ATP = O-phospho-L-seryl-[protein] + ADP + H(+)</text>
        <dbReference type="Rhea" id="RHEA:17989"/>
        <dbReference type="Rhea" id="RHEA-COMP:9863"/>
        <dbReference type="Rhea" id="RHEA-COMP:11604"/>
        <dbReference type="ChEBI" id="CHEBI:15378"/>
        <dbReference type="ChEBI" id="CHEBI:29999"/>
        <dbReference type="ChEBI" id="CHEBI:30616"/>
        <dbReference type="ChEBI" id="CHEBI:83421"/>
        <dbReference type="ChEBI" id="CHEBI:456216"/>
        <dbReference type="EC" id="2.7.11.1"/>
    </reaction>
</comment>
<keyword evidence="11" id="KW-0812">Transmembrane</keyword>
<dbReference type="InterPro" id="IPR017441">
    <property type="entry name" value="Protein_kinase_ATP_BS"/>
</dbReference>
<evidence type="ECO:0000256" key="11">
    <source>
        <dbReference type="SAM" id="Phobius"/>
    </source>
</evidence>
<evidence type="ECO:0000256" key="2">
    <source>
        <dbReference type="ARBA" id="ARBA00022527"/>
    </source>
</evidence>
<dbReference type="GO" id="GO:0005524">
    <property type="term" value="F:ATP binding"/>
    <property type="evidence" value="ECO:0007669"/>
    <property type="project" value="UniProtKB-UniRule"/>
</dbReference>
<dbReference type="RefSeq" id="WP_235051147.1">
    <property type="nucleotide sequence ID" value="NZ_JAKFHA010000003.1"/>
</dbReference>
<dbReference type="EMBL" id="JAKFHA010000003">
    <property type="protein sequence ID" value="MCF2526992.1"/>
    <property type="molecule type" value="Genomic_DNA"/>
</dbReference>
<keyword evidence="2" id="KW-0723">Serine/threonine-protein kinase</keyword>
<dbReference type="AlphaFoldDB" id="A0AA41PYV6"/>
<evidence type="ECO:0000256" key="7">
    <source>
        <dbReference type="ARBA" id="ARBA00047899"/>
    </source>
</evidence>